<feature type="region of interest" description="Disordered" evidence="1">
    <location>
        <begin position="1"/>
        <end position="30"/>
    </location>
</feature>
<protein>
    <submittedName>
        <fullName evidence="2">Uncharacterized protein</fullName>
    </submittedName>
</protein>
<evidence type="ECO:0000256" key="1">
    <source>
        <dbReference type="SAM" id="MobiDB-lite"/>
    </source>
</evidence>
<reference evidence="2" key="1">
    <citation type="submission" date="2014-12" db="EMBL/GenBank/DDBJ databases">
        <title>Insight into the proteome of Arion vulgaris.</title>
        <authorList>
            <person name="Aradska J."/>
            <person name="Bulat T."/>
            <person name="Smidak R."/>
            <person name="Sarate P."/>
            <person name="Gangsoo J."/>
            <person name="Sialana F."/>
            <person name="Bilban M."/>
            <person name="Lubec G."/>
        </authorList>
    </citation>
    <scope>NUCLEOTIDE SEQUENCE</scope>
    <source>
        <tissue evidence="2">Skin</tissue>
    </source>
</reference>
<proteinExistence type="predicted"/>
<evidence type="ECO:0000313" key="2">
    <source>
        <dbReference type="EMBL" id="CEK79700.1"/>
    </source>
</evidence>
<gene>
    <name evidence="2" type="primary">ORF116913</name>
</gene>
<accession>A0A0B7AID9</accession>
<name>A0A0B7AID9_9EUPU</name>
<sequence>MMDWTCPHGAKRKPTKTMGAVGTEKKGEEVWRHRGTLRTFETELKDKHRTRFEV</sequence>
<dbReference type="EMBL" id="HACG01032835">
    <property type="protein sequence ID" value="CEK79700.1"/>
    <property type="molecule type" value="Transcribed_RNA"/>
</dbReference>
<organism evidence="2">
    <name type="scientific">Arion vulgaris</name>
    <dbReference type="NCBI Taxonomy" id="1028688"/>
    <lineage>
        <taxon>Eukaryota</taxon>
        <taxon>Metazoa</taxon>
        <taxon>Spiralia</taxon>
        <taxon>Lophotrochozoa</taxon>
        <taxon>Mollusca</taxon>
        <taxon>Gastropoda</taxon>
        <taxon>Heterobranchia</taxon>
        <taxon>Euthyneura</taxon>
        <taxon>Panpulmonata</taxon>
        <taxon>Eupulmonata</taxon>
        <taxon>Stylommatophora</taxon>
        <taxon>Helicina</taxon>
        <taxon>Arionoidea</taxon>
        <taxon>Arionidae</taxon>
        <taxon>Arion</taxon>
    </lineage>
</organism>
<dbReference type="AlphaFoldDB" id="A0A0B7AID9"/>